<dbReference type="PANTHER" id="PTHR33525:SF3">
    <property type="entry name" value="RIBONUCLEASE Y"/>
    <property type="match status" value="1"/>
</dbReference>
<gene>
    <name evidence="3" type="ORF">DesU5LDRAFT_1273</name>
</gene>
<proteinExistence type="predicted"/>
<dbReference type="InterPro" id="IPR013976">
    <property type="entry name" value="HDOD"/>
</dbReference>
<dbReference type="InterPro" id="IPR006675">
    <property type="entry name" value="HDIG_dom"/>
</dbReference>
<accession>I2PZL3</accession>
<dbReference type="OrthoDB" id="9803649at2"/>
<feature type="region of interest" description="Disordered" evidence="1">
    <location>
        <begin position="120"/>
        <end position="162"/>
    </location>
</feature>
<feature type="compositionally biased region" description="Basic and acidic residues" evidence="1">
    <location>
        <begin position="129"/>
        <end position="148"/>
    </location>
</feature>
<reference evidence="3" key="1">
    <citation type="submission" date="2011-11" db="EMBL/GenBank/DDBJ databases">
        <title>Improved High-Quality Draft sequence of Desulfovibrio sp. U5L.</title>
        <authorList>
            <consortium name="US DOE Joint Genome Institute"/>
            <person name="Lucas S."/>
            <person name="Han J."/>
            <person name="Lapidus A."/>
            <person name="Cheng J.-F."/>
            <person name="Goodwin L."/>
            <person name="Pitluck S."/>
            <person name="Peters L."/>
            <person name="Ovchinnikova G."/>
            <person name="Held B."/>
            <person name="Detter J.C."/>
            <person name="Han C."/>
            <person name="Tapia R."/>
            <person name="Land M."/>
            <person name="Hauser L."/>
            <person name="Kyrpides N."/>
            <person name="Ivanova N."/>
            <person name="Pagani I."/>
            <person name="Gabster J."/>
            <person name="Walker C."/>
            <person name="Stolyar S."/>
            <person name="Stahl D."/>
            <person name="Arkin A."/>
            <person name="Dehal P."/>
            <person name="Hazen T."/>
            <person name="Woyke T."/>
        </authorList>
    </citation>
    <scope>NUCLEOTIDE SEQUENCE [LARGE SCALE GENOMIC DNA]</scope>
    <source>
        <strain evidence="3">U5L</strain>
    </source>
</reference>
<name>I2PZL3_9BACT</name>
<dbReference type="InterPro" id="IPR003607">
    <property type="entry name" value="HD/PDEase_dom"/>
</dbReference>
<dbReference type="eggNOG" id="COG1639">
    <property type="taxonomic scope" value="Bacteria"/>
</dbReference>
<evidence type="ECO:0000313" key="3">
    <source>
        <dbReference type="EMBL" id="EIG52969.1"/>
    </source>
</evidence>
<dbReference type="AlphaFoldDB" id="I2PZL3"/>
<feature type="domain" description="HDOD" evidence="2">
    <location>
        <begin position="167"/>
        <end position="371"/>
    </location>
</feature>
<dbReference type="PROSITE" id="PS51833">
    <property type="entry name" value="HDOD"/>
    <property type="match status" value="1"/>
</dbReference>
<sequence length="447" mass="48047">MVRRNVTELRAGMVLAEDVMTPGGRFLMPKGTTLDPGHLKSLLAWNLPAVAVAPTDGEGAAADGPGPVAPAAAAPGGDLAEAAEAAVRERLLWLDLGHEAGQVLFRLALEREIRRRVTTQEAGGAGEVRGFDRQERPERTDRPTRSDEAAPQPLASPEALLRDEPKLVSPPEVYLRISEVLRDPTSTVEDAAASIRYDPSLAAKLLRLVNSSYYARTMRAVEGRFPAKVDSLSRAVMVVGARQLATLALGVSVLPLFQDIPPHWVNMRVFWEHSVGCAVAAQAIAAASGRGNPETAFVAGLLHDIGRILAFKQAPAHMAAAMRQAAAERLPLSFAERDRLGFDHAALGGHLLRKWQFPANLEKMVRYHHDLDEPLFIEEPAVIHLADGVATALGWGGSGNRHVGALSPAAWEALGLSGDALARMVPAMEARLTETMRSFFPDRPGPL</sequence>
<dbReference type="Gene3D" id="1.10.3210.10">
    <property type="entry name" value="Hypothetical protein af1432"/>
    <property type="match status" value="1"/>
</dbReference>
<dbReference type="SUPFAM" id="SSF109604">
    <property type="entry name" value="HD-domain/PDEase-like"/>
    <property type="match status" value="1"/>
</dbReference>
<dbReference type="NCBIfam" id="TIGR00277">
    <property type="entry name" value="HDIG"/>
    <property type="match status" value="1"/>
</dbReference>
<dbReference type="STRING" id="596152.DesU5LDRAFT_1273"/>
<dbReference type="SMART" id="SM00471">
    <property type="entry name" value="HDc"/>
    <property type="match status" value="1"/>
</dbReference>
<dbReference type="EMBL" id="JH600068">
    <property type="protein sequence ID" value="EIG52969.1"/>
    <property type="molecule type" value="Genomic_DNA"/>
</dbReference>
<dbReference type="PANTHER" id="PTHR33525">
    <property type="match status" value="1"/>
</dbReference>
<evidence type="ECO:0000256" key="1">
    <source>
        <dbReference type="SAM" id="MobiDB-lite"/>
    </source>
</evidence>
<protein>
    <submittedName>
        <fullName evidence="3">Putative domain HDIG-containing protein</fullName>
    </submittedName>
</protein>
<evidence type="ECO:0000259" key="2">
    <source>
        <dbReference type="PROSITE" id="PS51833"/>
    </source>
</evidence>
<dbReference type="Pfam" id="PF08668">
    <property type="entry name" value="HDOD"/>
    <property type="match status" value="1"/>
</dbReference>
<organism evidence="3">
    <name type="scientific">Desulfovibrio sp. U5L</name>
    <dbReference type="NCBI Taxonomy" id="596152"/>
    <lineage>
        <taxon>Bacteria</taxon>
        <taxon>Pseudomonadati</taxon>
        <taxon>Thermodesulfobacteriota</taxon>
        <taxon>Desulfovibrionia</taxon>
        <taxon>Desulfovibrionales</taxon>
        <taxon>Desulfovibrionaceae</taxon>
        <taxon>Desulfovibrio</taxon>
    </lineage>
</organism>
<dbReference type="HOGENOM" id="CLU_048246_4_1_7"/>
<dbReference type="InterPro" id="IPR052340">
    <property type="entry name" value="RNase_Y/CdgJ"/>
</dbReference>